<feature type="non-terminal residue" evidence="1">
    <location>
        <position position="187"/>
    </location>
</feature>
<proteinExistence type="predicted"/>
<evidence type="ECO:0008006" key="3">
    <source>
        <dbReference type="Google" id="ProtNLM"/>
    </source>
</evidence>
<comment type="caution">
    <text evidence="1">The sequence shown here is derived from an EMBL/GenBank/DDBJ whole genome shotgun (WGS) entry which is preliminary data.</text>
</comment>
<dbReference type="Proteomes" id="UP001470230">
    <property type="component" value="Unassembled WGS sequence"/>
</dbReference>
<reference evidence="1 2" key="1">
    <citation type="submission" date="2024-04" db="EMBL/GenBank/DDBJ databases">
        <title>Tritrichomonas musculus Genome.</title>
        <authorList>
            <person name="Alves-Ferreira E."/>
            <person name="Grigg M."/>
            <person name="Lorenzi H."/>
            <person name="Galac M."/>
        </authorList>
    </citation>
    <scope>NUCLEOTIDE SEQUENCE [LARGE SCALE GENOMIC DNA]</scope>
    <source>
        <strain evidence="1 2">EAF2021</strain>
    </source>
</reference>
<sequence>MNYPDCVAHAIGQTYLLNDRDFAELLIKEGFLSPGPFCCTQCGLVMNLNSSNNTTDGCAWKCPNNRCRRSISIRTNSMFYGCGFSLKAIYVIYACFAANFRPIDIVQVVGVKDLHGVNRLLSLFRARAVQKYQTDITQHPLGQFNTVQMDESALGKAKHHKGRALKRDCNWVVGAFEEHTNRVAVQN</sequence>
<accession>A0ABR2IK75</accession>
<name>A0ABR2IK75_9EUKA</name>
<protein>
    <recommendedName>
        <fullName evidence="3">Transposase</fullName>
    </recommendedName>
</protein>
<gene>
    <name evidence="1" type="ORF">M9Y10_011304</name>
</gene>
<organism evidence="1 2">
    <name type="scientific">Tritrichomonas musculus</name>
    <dbReference type="NCBI Taxonomy" id="1915356"/>
    <lineage>
        <taxon>Eukaryota</taxon>
        <taxon>Metamonada</taxon>
        <taxon>Parabasalia</taxon>
        <taxon>Tritrichomonadida</taxon>
        <taxon>Tritrichomonadidae</taxon>
        <taxon>Tritrichomonas</taxon>
    </lineage>
</organism>
<keyword evidence="2" id="KW-1185">Reference proteome</keyword>
<evidence type="ECO:0000313" key="2">
    <source>
        <dbReference type="Proteomes" id="UP001470230"/>
    </source>
</evidence>
<dbReference type="EMBL" id="JAPFFF010000017">
    <property type="protein sequence ID" value="KAK8863616.1"/>
    <property type="molecule type" value="Genomic_DNA"/>
</dbReference>
<evidence type="ECO:0000313" key="1">
    <source>
        <dbReference type="EMBL" id="KAK8863616.1"/>
    </source>
</evidence>